<reference evidence="7 8" key="1">
    <citation type="submission" date="2019-07" db="EMBL/GenBank/DDBJ databases">
        <authorList>
            <person name="Li J."/>
        </authorList>
    </citation>
    <scope>NUCLEOTIDE SEQUENCE [LARGE SCALE GENOMIC DNA]</scope>
    <source>
        <strain evidence="7 8">TKL69</strain>
    </source>
</reference>
<dbReference type="GO" id="GO:0030170">
    <property type="term" value="F:pyridoxal phosphate binding"/>
    <property type="evidence" value="ECO:0007669"/>
    <property type="project" value="InterPro"/>
</dbReference>
<comment type="similarity">
    <text evidence="5">Belongs to the class-II pyridoxal-phosphate-dependent aminotransferase family. MalY/PatB cystathionine beta-lyase subfamily.</text>
</comment>
<dbReference type="GO" id="GO:0047804">
    <property type="term" value="F:cysteine-S-conjugate beta-lyase activity"/>
    <property type="evidence" value="ECO:0007669"/>
    <property type="project" value="UniProtKB-EC"/>
</dbReference>
<organism evidence="7 8">
    <name type="scientific">Radiobacillus deserti</name>
    <dbReference type="NCBI Taxonomy" id="2594883"/>
    <lineage>
        <taxon>Bacteria</taxon>
        <taxon>Bacillati</taxon>
        <taxon>Bacillota</taxon>
        <taxon>Bacilli</taxon>
        <taxon>Bacillales</taxon>
        <taxon>Bacillaceae</taxon>
        <taxon>Radiobacillus</taxon>
    </lineage>
</organism>
<dbReference type="AlphaFoldDB" id="A0A516KHT6"/>
<keyword evidence="4 7" id="KW-0456">Lyase</keyword>
<accession>A0A516KHT6</accession>
<dbReference type="RefSeq" id="WP_143895022.1">
    <property type="nucleotide sequence ID" value="NZ_CP041666.1"/>
</dbReference>
<evidence type="ECO:0000259" key="6">
    <source>
        <dbReference type="Pfam" id="PF00155"/>
    </source>
</evidence>
<dbReference type="CDD" id="cd00609">
    <property type="entry name" value="AAT_like"/>
    <property type="match status" value="1"/>
</dbReference>
<dbReference type="PANTHER" id="PTHR43525:SF1">
    <property type="entry name" value="PROTEIN MALY"/>
    <property type="match status" value="1"/>
</dbReference>
<dbReference type="Proteomes" id="UP000315215">
    <property type="component" value="Chromosome"/>
</dbReference>
<keyword evidence="8" id="KW-1185">Reference proteome</keyword>
<dbReference type="InterPro" id="IPR015424">
    <property type="entry name" value="PyrdxlP-dep_Trfase"/>
</dbReference>
<dbReference type="EC" id="4.4.1.13" evidence="2"/>
<evidence type="ECO:0000313" key="8">
    <source>
        <dbReference type="Proteomes" id="UP000315215"/>
    </source>
</evidence>
<dbReference type="PANTHER" id="PTHR43525">
    <property type="entry name" value="PROTEIN MALY"/>
    <property type="match status" value="1"/>
</dbReference>
<dbReference type="InterPro" id="IPR004839">
    <property type="entry name" value="Aminotransferase_I/II_large"/>
</dbReference>
<evidence type="ECO:0000256" key="1">
    <source>
        <dbReference type="ARBA" id="ARBA00001933"/>
    </source>
</evidence>
<protein>
    <recommendedName>
        <fullName evidence="2">cysteine-S-conjugate beta-lyase</fullName>
        <ecNumber evidence="2">4.4.1.13</ecNumber>
    </recommendedName>
</protein>
<comment type="cofactor">
    <cofactor evidence="1">
        <name>pyridoxal 5'-phosphate</name>
        <dbReference type="ChEBI" id="CHEBI:597326"/>
    </cofactor>
</comment>
<dbReference type="OrthoDB" id="9802872at2"/>
<dbReference type="InterPro" id="IPR015422">
    <property type="entry name" value="PyrdxlP-dep_Trfase_small"/>
</dbReference>
<dbReference type="Gene3D" id="3.90.1150.10">
    <property type="entry name" value="Aspartate Aminotransferase, domain 1"/>
    <property type="match status" value="1"/>
</dbReference>
<dbReference type="Gene3D" id="3.40.640.10">
    <property type="entry name" value="Type I PLP-dependent aspartate aminotransferase-like (Major domain)"/>
    <property type="match status" value="1"/>
</dbReference>
<keyword evidence="3" id="KW-0663">Pyridoxal phosphate</keyword>
<dbReference type="SUPFAM" id="SSF53383">
    <property type="entry name" value="PLP-dependent transferases"/>
    <property type="match status" value="1"/>
</dbReference>
<sequence length="390" mass="44641">MGTFEKVVNRKNTKSVKWDMVKKLYGSNEVIPMWVADMDFPVPNAVTETLSERVSHQIYGYTLTDANVNQSVMNWVKRRHQWDIDENWIVYSPGVITTLHLAVQAYTEPGDAILIQTPVYAPFYDLVNLHDRKLLTNPLELRSGKYEINFNHLETQFQKGVKAFILSNPHNPVGRVWTKEELTRMAKLCEQYDVLILSDEIHADLIHQPNSHIPIASLCQEIANRTITCMSPTKTFNLAGLRISFAIISNKEKKLLLKKQFKKQGLGILNTMGILALEAAYQEGEEWLEELLEVLDTNISLVRDAFSTRDEITLIEPEGTYLLWLDCRAMRLSQKELKQFMQEDAKVGLNDGIEFGKEGEGFMRINVACPTETLHLGLNRILEALHKRAL</sequence>
<name>A0A516KHT6_9BACI</name>
<dbReference type="InterPro" id="IPR027619">
    <property type="entry name" value="C-S_lyase_PatB-like"/>
</dbReference>
<dbReference type="KEGG" id="aqt:FN924_12620"/>
<evidence type="ECO:0000256" key="5">
    <source>
        <dbReference type="ARBA" id="ARBA00037974"/>
    </source>
</evidence>
<proteinExistence type="inferred from homology"/>
<gene>
    <name evidence="7" type="ORF">FN924_12620</name>
</gene>
<evidence type="ECO:0000313" key="7">
    <source>
        <dbReference type="EMBL" id="QDP40957.1"/>
    </source>
</evidence>
<feature type="domain" description="Aminotransferase class I/classII large" evidence="6">
    <location>
        <begin position="37"/>
        <end position="381"/>
    </location>
</feature>
<dbReference type="NCBIfam" id="TIGR04350">
    <property type="entry name" value="C_S_lyase_PatB"/>
    <property type="match status" value="1"/>
</dbReference>
<dbReference type="InterPro" id="IPR015421">
    <property type="entry name" value="PyrdxlP-dep_Trfase_major"/>
</dbReference>
<evidence type="ECO:0000256" key="4">
    <source>
        <dbReference type="ARBA" id="ARBA00023239"/>
    </source>
</evidence>
<dbReference type="InterPro" id="IPR051798">
    <property type="entry name" value="Class-II_PLP-Dep_Aminotrans"/>
</dbReference>
<evidence type="ECO:0000256" key="2">
    <source>
        <dbReference type="ARBA" id="ARBA00012224"/>
    </source>
</evidence>
<evidence type="ECO:0000256" key="3">
    <source>
        <dbReference type="ARBA" id="ARBA00022898"/>
    </source>
</evidence>
<dbReference type="EMBL" id="CP041666">
    <property type="protein sequence ID" value="QDP40957.1"/>
    <property type="molecule type" value="Genomic_DNA"/>
</dbReference>
<dbReference type="Pfam" id="PF00155">
    <property type="entry name" value="Aminotran_1_2"/>
    <property type="match status" value="1"/>
</dbReference>